<name>A0A7V5CSL7_9BACT</name>
<evidence type="ECO:0000313" key="2">
    <source>
        <dbReference type="EMBL" id="HGY93632.1"/>
    </source>
</evidence>
<feature type="signal peptide" evidence="1">
    <location>
        <begin position="1"/>
        <end position="25"/>
    </location>
</feature>
<dbReference type="EMBL" id="DTKL01000017">
    <property type="protein sequence ID" value="HGY93632.1"/>
    <property type="molecule type" value="Genomic_DNA"/>
</dbReference>
<proteinExistence type="predicted"/>
<dbReference type="AlphaFoldDB" id="A0A7V5CSL7"/>
<evidence type="ECO:0008006" key="3">
    <source>
        <dbReference type="Google" id="ProtNLM"/>
    </source>
</evidence>
<organism evidence="2">
    <name type="scientific">Acidobacterium capsulatum</name>
    <dbReference type="NCBI Taxonomy" id="33075"/>
    <lineage>
        <taxon>Bacteria</taxon>
        <taxon>Pseudomonadati</taxon>
        <taxon>Acidobacteriota</taxon>
        <taxon>Terriglobia</taxon>
        <taxon>Terriglobales</taxon>
        <taxon>Acidobacteriaceae</taxon>
        <taxon>Acidobacterium</taxon>
    </lineage>
</organism>
<feature type="chain" id="PRO_5031145961" description="Lipoprotein" evidence="1">
    <location>
        <begin position="26"/>
        <end position="419"/>
    </location>
</feature>
<keyword evidence="1" id="KW-0732">Signal</keyword>
<dbReference type="PROSITE" id="PS51257">
    <property type="entry name" value="PROKAR_LIPOPROTEIN"/>
    <property type="match status" value="1"/>
</dbReference>
<dbReference type="InterPro" id="IPR011990">
    <property type="entry name" value="TPR-like_helical_dom_sf"/>
</dbReference>
<comment type="caution">
    <text evidence="2">The sequence shown here is derived from an EMBL/GenBank/DDBJ whole genome shotgun (WGS) entry which is preliminary data.</text>
</comment>
<protein>
    <recommendedName>
        <fullName evidence="3">Lipoprotein</fullName>
    </recommendedName>
</protein>
<dbReference type="SUPFAM" id="SSF48452">
    <property type="entry name" value="TPR-like"/>
    <property type="match status" value="1"/>
</dbReference>
<accession>A0A7V5CSL7</accession>
<reference evidence="2" key="1">
    <citation type="journal article" date="2020" name="mSystems">
        <title>Genome- and Community-Level Interaction Insights into Carbon Utilization and Element Cycling Functions of Hydrothermarchaeota in Hydrothermal Sediment.</title>
        <authorList>
            <person name="Zhou Z."/>
            <person name="Liu Y."/>
            <person name="Xu W."/>
            <person name="Pan J."/>
            <person name="Luo Z.H."/>
            <person name="Li M."/>
        </authorList>
    </citation>
    <scope>NUCLEOTIDE SEQUENCE [LARGE SCALE GENOMIC DNA]</scope>
    <source>
        <strain evidence="2">SpSt-855</strain>
    </source>
</reference>
<sequence length="419" mass="45262">MKKVVIASVLAVASACTLCVLPAGAQNSSGSITMKPAEYNAYNNAISQTSPAAQASAIEQFLKDYPNSPVQLSLLEKLVADYHAAGDAAKTLDASKRLLKVDPNNVRALLLVAYEEKAQAGTSNTALLDEAASYAQKGLNVTKPSDLTAAQYDSVKPIFEDVIGNDALVKKDYKTAIQAFTQELKDFSNPADTTKGYAIVDTYNLANAYIQQTPRDIINAIWYFTRAAQFLPEPGKTTAEKAAEYWYQQYHGSMDGFPAIQQLAQANVFPPDSYKISPAPPPPSKADLAHQAVTSTPNLNSLSLHDKEYILANGNPDDAAKIWDILKGKVAEIPGVVISATADSVQLAVSPDAQNSHTADFTINMKKPLKKVPQPGDSKTYIATFSSYTPNPLMIILDDGLPKPPAAPHHHVVHHHHRR</sequence>
<evidence type="ECO:0000256" key="1">
    <source>
        <dbReference type="SAM" id="SignalP"/>
    </source>
</evidence>
<gene>
    <name evidence="2" type="ORF">ENW50_02920</name>
</gene>
<dbReference type="Gene3D" id="1.25.40.10">
    <property type="entry name" value="Tetratricopeptide repeat domain"/>
    <property type="match status" value="1"/>
</dbReference>